<evidence type="ECO:0000313" key="2">
    <source>
        <dbReference type="Proteomes" id="UP000814033"/>
    </source>
</evidence>
<reference evidence="1" key="2">
    <citation type="journal article" date="2022" name="New Phytol.">
        <title>Evolutionary transition to the ectomycorrhizal habit in the genomes of a hyperdiverse lineage of mushroom-forming fungi.</title>
        <authorList>
            <person name="Looney B."/>
            <person name="Miyauchi S."/>
            <person name="Morin E."/>
            <person name="Drula E."/>
            <person name="Courty P.E."/>
            <person name="Kohler A."/>
            <person name="Kuo A."/>
            <person name="LaButti K."/>
            <person name="Pangilinan J."/>
            <person name="Lipzen A."/>
            <person name="Riley R."/>
            <person name="Andreopoulos W."/>
            <person name="He G."/>
            <person name="Johnson J."/>
            <person name="Nolan M."/>
            <person name="Tritt A."/>
            <person name="Barry K.W."/>
            <person name="Grigoriev I.V."/>
            <person name="Nagy L.G."/>
            <person name="Hibbett D."/>
            <person name="Henrissat B."/>
            <person name="Matheny P.B."/>
            <person name="Labbe J."/>
            <person name="Martin F.M."/>
        </authorList>
    </citation>
    <scope>NUCLEOTIDE SEQUENCE</scope>
    <source>
        <strain evidence="1">FP105234-sp</strain>
    </source>
</reference>
<keyword evidence="2" id="KW-1185">Reference proteome</keyword>
<dbReference type="EMBL" id="MU275892">
    <property type="protein sequence ID" value="KAI0048117.1"/>
    <property type="molecule type" value="Genomic_DNA"/>
</dbReference>
<comment type="caution">
    <text evidence="1">The sequence shown here is derived from an EMBL/GenBank/DDBJ whole genome shotgun (WGS) entry which is preliminary data.</text>
</comment>
<sequence length="280" mass="31963">MDRPSTSKPRGLCRYYNTPHGCFQRNNCKFLHGTEEKLTPYDKSKVCRFFAAGYCKRGEKCWFQHVLPDATTAPSPQSVPPPIAPEDAMCGICYEVPVTYGLLSDCGHIFCVECLRSWRDKKNKSDDVSFLNKKCPYCRTTSKLVIPSSHYYPHGHDGKAATLQKYKDSLSRVPCKYFTRSKPNNRFCPFGRDCLYQHRNADGTEFVFSRGSKYNLRRSGLRNRVFPGGFMENFPWGGDQEIVHVCYLYPYLPSILSAELTTTWPSGTKRTTAQSSKSCE</sequence>
<accession>A0ACB8RWC0</accession>
<evidence type="ECO:0000313" key="1">
    <source>
        <dbReference type="EMBL" id="KAI0048117.1"/>
    </source>
</evidence>
<reference evidence="1" key="1">
    <citation type="submission" date="2021-02" db="EMBL/GenBank/DDBJ databases">
        <authorList>
            <consortium name="DOE Joint Genome Institute"/>
            <person name="Ahrendt S."/>
            <person name="Looney B.P."/>
            <person name="Miyauchi S."/>
            <person name="Morin E."/>
            <person name="Drula E."/>
            <person name="Courty P.E."/>
            <person name="Chicoki N."/>
            <person name="Fauchery L."/>
            <person name="Kohler A."/>
            <person name="Kuo A."/>
            <person name="Labutti K."/>
            <person name="Pangilinan J."/>
            <person name="Lipzen A."/>
            <person name="Riley R."/>
            <person name="Andreopoulos W."/>
            <person name="He G."/>
            <person name="Johnson J."/>
            <person name="Barry K.W."/>
            <person name="Grigoriev I.V."/>
            <person name="Nagy L."/>
            <person name="Hibbett D."/>
            <person name="Henrissat B."/>
            <person name="Matheny P.B."/>
            <person name="Labbe J."/>
            <person name="Martin F."/>
        </authorList>
    </citation>
    <scope>NUCLEOTIDE SEQUENCE</scope>
    <source>
        <strain evidence="1">FP105234-sp</strain>
    </source>
</reference>
<proteinExistence type="predicted"/>
<dbReference type="Proteomes" id="UP000814033">
    <property type="component" value="Unassembled WGS sequence"/>
</dbReference>
<protein>
    <submittedName>
        <fullName evidence="1">Uncharacterized protein</fullName>
    </submittedName>
</protein>
<name>A0ACB8RWC0_9AGAM</name>
<gene>
    <name evidence="1" type="ORF">FA95DRAFT_1491458</name>
</gene>
<organism evidence="1 2">
    <name type="scientific">Auriscalpium vulgare</name>
    <dbReference type="NCBI Taxonomy" id="40419"/>
    <lineage>
        <taxon>Eukaryota</taxon>
        <taxon>Fungi</taxon>
        <taxon>Dikarya</taxon>
        <taxon>Basidiomycota</taxon>
        <taxon>Agaricomycotina</taxon>
        <taxon>Agaricomycetes</taxon>
        <taxon>Russulales</taxon>
        <taxon>Auriscalpiaceae</taxon>
        <taxon>Auriscalpium</taxon>
    </lineage>
</organism>